<dbReference type="SUPFAM" id="SSF51445">
    <property type="entry name" value="(Trans)glycosidases"/>
    <property type="match status" value="1"/>
</dbReference>
<reference evidence="8" key="1">
    <citation type="journal article" date="2014" name="Int. J. Syst. Evol. Microbiol.">
        <title>Complete genome sequence of Corynebacterium casei LMG S-19264T (=DSM 44701T), isolated from a smear-ripened cheese.</title>
        <authorList>
            <consortium name="US DOE Joint Genome Institute (JGI-PGF)"/>
            <person name="Walter F."/>
            <person name="Albersmeier A."/>
            <person name="Kalinowski J."/>
            <person name="Ruckert C."/>
        </authorList>
    </citation>
    <scope>NUCLEOTIDE SEQUENCE</scope>
    <source>
        <strain evidence="8">CGMCC 1.12360</strain>
    </source>
</reference>
<dbReference type="InterPro" id="IPR019800">
    <property type="entry name" value="Glyco_hydro_3_AS"/>
</dbReference>
<dbReference type="PROSITE" id="PS00775">
    <property type="entry name" value="GLYCOSYL_HYDROL_F3"/>
    <property type="match status" value="1"/>
</dbReference>
<feature type="domain" description="Glycoside hydrolase family 3 N-terminal" evidence="7">
    <location>
        <begin position="214"/>
        <end position="534"/>
    </location>
</feature>
<proteinExistence type="inferred from homology"/>
<name>A0A8J2TQZ8_9BACI</name>
<dbReference type="InterPro" id="IPR017853">
    <property type="entry name" value="GH"/>
</dbReference>
<protein>
    <recommendedName>
        <fullName evidence="3">beta-N-acetylhexosaminidase</fullName>
        <ecNumber evidence="3">3.2.1.52</ecNumber>
    </recommendedName>
</protein>
<dbReference type="GO" id="GO:0009254">
    <property type="term" value="P:peptidoglycan turnover"/>
    <property type="evidence" value="ECO:0007669"/>
    <property type="project" value="TreeGrafter"/>
</dbReference>
<gene>
    <name evidence="8" type="ORF">GCM10010978_30100</name>
</gene>
<dbReference type="Gene3D" id="3.20.20.300">
    <property type="entry name" value="Glycoside hydrolase, family 3, N-terminal domain"/>
    <property type="match status" value="1"/>
</dbReference>
<dbReference type="InterPro" id="IPR050226">
    <property type="entry name" value="NagZ_Beta-hexosaminidase"/>
</dbReference>
<dbReference type="GO" id="GO:0004563">
    <property type="term" value="F:beta-N-acetylhexosaminidase activity"/>
    <property type="evidence" value="ECO:0007669"/>
    <property type="project" value="UniProtKB-EC"/>
</dbReference>
<dbReference type="EC" id="3.2.1.52" evidence="3"/>
<evidence type="ECO:0000256" key="3">
    <source>
        <dbReference type="ARBA" id="ARBA00012663"/>
    </source>
</evidence>
<comment type="catalytic activity">
    <reaction evidence="1">
        <text>Hydrolysis of terminal non-reducing N-acetyl-D-hexosamine residues in N-acetyl-beta-D-hexosaminides.</text>
        <dbReference type="EC" id="3.2.1.52"/>
    </reaction>
</comment>
<keyword evidence="4" id="KW-0378">Hydrolase</keyword>
<keyword evidence="5" id="KW-0326">Glycosidase</keyword>
<dbReference type="PANTHER" id="PTHR30480">
    <property type="entry name" value="BETA-HEXOSAMINIDASE-RELATED"/>
    <property type="match status" value="1"/>
</dbReference>
<dbReference type="Pfam" id="PF00933">
    <property type="entry name" value="Glyco_hydro_3"/>
    <property type="match status" value="1"/>
</dbReference>
<evidence type="ECO:0000256" key="6">
    <source>
        <dbReference type="SAM" id="MobiDB-lite"/>
    </source>
</evidence>
<dbReference type="EMBL" id="BMEV01000081">
    <property type="protein sequence ID" value="GFZ88521.1"/>
    <property type="molecule type" value="Genomic_DNA"/>
</dbReference>
<feature type="region of interest" description="Disordered" evidence="6">
    <location>
        <begin position="27"/>
        <end position="51"/>
    </location>
</feature>
<dbReference type="InterPro" id="IPR001764">
    <property type="entry name" value="Glyco_hydro_3_N"/>
</dbReference>
<dbReference type="InterPro" id="IPR036962">
    <property type="entry name" value="Glyco_hydro_3_N_sf"/>
</dbReference>
<keyword evidence="9" id="KW-1185">Reference proteome</keyword>
<comment type="caution">
    <text evidence="8">The sequence shown here is derived from an EMBL/GenBank/DDBJ whole genome shotgun (WGS) entry which is preliminary data.</text>
</comment>
<evidence type="ECO:0000313" key="9">
    <source>
        <dbReference type="Proteomes" id="UP000602050"/>
    </source>
</evidence>
<dbReference type="InterPro" id="IPR025453">
    <property type="entry name" value="DUF4309"/>
</dbReference>
<dbReference type="Pfam" id="PF14172">
    <property type="entry name" value="DUF4309"/>
    <property type="match status" value="1"/>
</dbReference>
<sequence>MLKKIILLFILAAVAVSVSFYIFNDNEDADQKNQPPPEKKEQPPENEAEELDEADWIHDIYSLSKDGMIIGAPFVAGETKNDEIMELFGEPERVDKTSVGDYALYPNRHVTIGYRNSVAVDLRLNAAELKHIRYQEIIDALGEPSDIKYYKDENNHHIILIYEPNSKYQLKWILDNPTEYEPDPTVHHISVVATEYPEKELPVTISEVIENMSVEEKIGQMIFSSISGTELGAEEEKLIHQYKVGGIIVNKKNITSPSQMVAYMNSLKEENKNNVPLFFGIDQEGGRIAKLPGDLRAIPSHFEIGKQNDPSFALEIGTVLGKLVNSFGFNVNFAPVLDINSNPENPVIGDRSFGINPDVVSKLGIQMMKGIQGENIIPAIKHFPGHGDTSVDSHVELPVVQKTVAELEQMELIPFKQAIAEGADMVMIAHILLPSIDPKFPSSMSETIITELLREKIGFDGVVITDDMTMEAITNSFDIGKASVMSVKAGADIVMVAHEFENVVKAITALTTAVENGEITEERIDQSVERILKLKNKYSLKDKYNKEVNINELN</sequence>
<organism evidence="8 9">
    <name type="scientific">Compostibacillus humi</name>
    <dbReference type="NCBI Taxonomy" id="1245525"/>
    <lineage>
        <taxon>Bacteria</taxon>
        <taxon>Bacillati</taxon>
        <taxon>Bacillota</taxon>
        <taxon>Bacilli</taxon>
        <taxon>Bacillales</taxon>
        <taxon>Bacillaceae</taxon>
        <taxon>Compostibacillus</taxon>
    </lineage>
</organism>
<dbReference type="PANTHER" id="PTHR30480:SF13">
    <property type="entry name" value="BETA-HEXOSAMINIDASE"/>
    <property type="match status" value="1"/>
</dbReference>
<dbReference type="NCBIfam" id="NF003740">
    <property type="entry name" value="PRK05337.1"/>
    <property type="match status" value="1"/>
</dbReference>
<evidence type="ECO:0000256" key="5">
    <source>
        <dbReference type="ARBA" id="ARBA00023295"/>
    </source>
</evidence>
<evidence type="ECO:0000259" key="7">
    <source>
        <dbReference type="Pfam" id="PF00933"/>
    </source>
</evidence>
<dbReference type="AlphaFoldDB" id="A0A8J2TQZ8"/>
<comment type="similarity">
    <text evidence="2">Belongs to the glycosyl hydrolase 3 family.</text>
</comment>
<dbReference type="Proteomes" id="UP000602050">
    <property type="component" value="Unassembled WGS sequence"/>
</dbReference>
<evidence type="ECO:0000256" key="4">
    <source>
        <dbReference type="ARBA" id="ARBA00022801"/>
    </source>
</evidence>
<dbReference type="RefSeq" id="WP_188393234.1">
    <property type="nucleotide sequence ID" value="NZ_BMEV01000081.1"/>
</dbReference>
<evidence type="ECO:0000313" key="8">
    <source>
        <dbReference type="EMBL" id="GFZ88521.1"/>
    </source>
</evidence>
<evidence type="ECO:0000256" key="1">
    <source>
        <dbReference type="ARBA" id="ARBA00001231"/>
    </source>
</evidence>
<dbReference type="GO" id="GO:0005975">
    <property type="term" value="P:carbohydrate metabolic process"/>
    <property type="evidence" value="ECO:0007669"/>
    <property type="project" value="InterPro"/>
</dbReference>
<reference evidence="8" key="2">
    <citation type="submission" date="2020-09" db="EMBL/GenBank/DDBJ databases">
        <authorList>
            <person name="Sun Q."/>
            <person name="Zhou Y."/>
        </authorList>
    </citation>
    <scope>NUCLEOTIDE SEQUENCE</scope>
    <source>
        <strain evidence="8">CGMCC 1.12360</strain>
    </source>
</reference>
<evidence type="ECO:0000256" key="2">
    <source>
        <dbReference type="ARBA" id="ARBA00005336"/>
    </source>
</evidence>
<accession>A0A8J2TQZ8</accession>